<dbReference type="RefSeq" id="WP_162084841.1">
    <property type="nucleotide sequence ID" value="NZ_AP021881.1"/>
</dbReference>
<feature type="transmembrane region" description="Helical" evidence="1">
    <location>
        <begin position="146"/>
        <end position="163"/>
    </location>
</feature>
<sequence length="422" mass="46161">MFTLPDIPPLLESLIATVLFGFVIGLEVHSYRRASNQDLGFGTTRTLTLLAVMGFVLAALDPHLWLFMAGMGVIALLLTLQYWNRLAAGEQSLLPTFIALLTYLIGPLALYQPLWLVILYVVIVLLLLSEKPFIRKFSDNIHSAEAITLAKFLIMAGLILPMLPDQPIASFISVSYSQLWLSIVVVSGISYVSYLTQTYFFPNAGVLLTGILGGLYSSTSATAVLSRRAHKVNASNRLYASAIILATAMMYLRLMLLITLLGHIDVARQLILPFALLISGSVILAWWLYRQGNHTQPAVNDTSNTIHHPLEFSTAILFAGLFVFFAGLTQAVITKFGLAGLHSLSLLVGFSDIDPFILALLAGKYSINIHIITSAVLMATASNNILKAIYTLGIARNRNVFAAAAWLVFTGFASITYTYINQ</sequence>
<evidence type="ECO:0000256" key="1">
    <source>
        <dbReference type="SAM" id="Phobius"/>
    </source>
</evidence>
<feature type="transmembrane region" description="Helical" evidence="1">
    <location>
        <begin position="309"/>
        <end position="328"/>
    </location>
</feature>
<name>A0A809S2U8_9PROT</name>
<dbReference type="Proteomes" id="UP000463939">
    <property type="component" value="Chromosome"/>
</dbReference>
<dbReference type="AlphaFoldDB" id="A0A809S2U8"/>
<organism evidence="3 4">
    <name type="scientific">Sulfuriferula nivalis</name>
    <dbReference type="NCBI Taxonomy" id="2675298"/>
    <lineage>
        <taxon>Bacteria</taxon>
        <taxon>Pseudomonadati</taxon>
        <taxon>Pseudomonadota</taxon>
        <taxon>Betaproteobacteria</taxon>
        <taxon>Nitrosomonadales</taxon>
        <taxon>Sulfuricellaceae</taxon>
        <taxon>Sulfuriferula</taxon>
    </lineage>
</organism>
<feature type="transmembrane region" description="Helical" evidence="1">
    <location>
        <begin position="367"/>
        <end position="386"/>
    </location>
</feature>
<evidence type="ECO:0000313" key="4">
    <source>
        <dbReference type="Proteomes" id="UP000463939"/>
    </source>
</evidence>
<dbReference type="Pfam" id="PF13194">
    <property type="entry name" value="DUF4010"/>
    <property type="match status" value="1"/>
</dbReference>
<feature type="transmembrane region" description="Helical" evidence="1">
    <location>
        <begin position="38"/>
        <end position="58"/>
    </location>
</feature>
<keyword evidence="1" id="KW-1133">Transmembrane helix</keyword>
<keyword evidence="1" id="KW-0812">Transmembrane</keyword>
<keyword evidence="4" id="KW-1185">Reference proteome</keyword>
<proteinExistence type="predicted"/>
<gene>
    <name evidence="3" type="ORF">SFSGTM_17160</name>
</gene>
<protein>
    <recommendedName>
        <fullName evidence="2">DUF4010 domain-containing protein</fullName>
    </recommendedName>
</protein>
<feature type="domain" description="DUF4010" evidence="2">
    <location>
        <begin position="184"/>
        <end position="393"/>
    </location>
</feature>
<feature type="transmembrane region" description="Helical" evidence="1">
    <location>
        <begin position="6"/>
        <end position="26"/>
    </location>
</feature>
<evidence type="ECO:0000313" key="3">
    <source>
        <dbReference type="EMBL" id="BBP01008.1"/>
    </source>
</evidence>
<dbReference type="PANTHER" id="PTHR39084">
    <property type="entry name" value="MEMBRANE PROTEIN-RELATED"/>
    <property type="match status" value="1"/>
</dbReference>
<feature type="transmembrane region" description="Helical" evidence="1">
    <location>
        <begin position="238"/>
        <end position="258"/>
    </location>
</feature>
<feature type="transmembrane region" description="Helical" evidence="1">
    <location>
        <begin position="398"/>
        <end position="420"/>
    </location>
</feature>
<accession>A0A809S2U8</accession>
<feature type="transmembrane region" description="Helical" evidence="1">
    <location>
        <begin position="169"/>
        <end position="192"/>
    </location>
</feature>
<dbReference type="KEGG" id="sniv:SFSGTM_17160"/>
<keyword evidence="1" id="KW-0472">Membrane</keyword>
<evidence type="ECO:0000259" key="2">
    <source>
        <dbReference type="Pfam" id="PF13194"/>
    </source>
</evidence>
<dbReference type="EMBL" id="AP021881">
    <property type="protein sequence ID" value="BBP01008.1"/>
    <property type="molecule type" value="Genomic_DNA"/>
</dbReference>
<reference evidence="4" key="1">
    <citation type="submission" date="2019-11" db="EMBL/GenBank/DDBJ databases">
        <title>Isolation and characterization of a novel species in the genus Sulfuriferula.</title>
        <authorList>
            <person name="Mochizuki J."/>
            <person name="Kojima H."/>
            <person name="Fukui M."/>
        </authorList>
    </citation>
    <scope>NUCLEOTIDE SEQUENCE [LARGE SCALE GENOMIC DNA]</scope>
    <source>
        <strain evidence="4">SGTM</strain>
    </source>
</reference>
<feature type="transmembrane region" description="Helical" evidence="1">
    <location>
        <begin position="199"/>
        <end position="218"/>
    </location>
</feature>
<dbReference type="PANTHER" id="PTHR39084:SF1">
    <property type="entry name" value="DUF4010 DOMAIN-CONTAINING PROTEIN"/>
    <property type="match status" value="1"/>
</dbReference>
<dbReference type="InterPro" id="IPR025105">
    <property type="entry name" value="DUF4010"/>
</dbReference>
<feature type="transmembrane region" description="Helical" evidence="1">
    <location>
        <begin position="64"/>
        <end position="80"/>
    </location>
</feature>
<feature type="transmembrane region" description="Helical" evidence="1">
    <location>
        <begin position="270"/>
        <end position="289"/>
    </location>
</feature>